<accession>A0A1H9DR24</accession>
<organism evidence="2 3">
    <name type="scientific">Solimonas aquatica</name>
    <dbReference type="NCBI Taxonomy" id="489703"/>
    <lineage>
        <taxon>Bacteria</taxon>
        <taxon>Pseudomonadati</taxon>
        <taxon>Pseudomonadota</taxon>
        <taxon>Gammaproteobacteria</taxon>
        <taxon>Nevskiales</taxon>
        <taxon>Nevskiaceae</taxon>
        <taxon>Solimonas</taxon>
    </lineage>
</organism>
<keyword evidence="1" id="KW-0812">Transmembrane</keyword>
<protein>
    <recommendedName>
        <fullName evidence="4">Integral membrane protein</fullName>
    </recommendedName>
</protein>
<name>A0A1H9DR24_9GAMM</name>
<keyword evidence="1" id="KW-1133">Transmembrane helix</keyword>
<dbReference type="OrthoDB" id="345818at2"/>
<feature type="transmembrane region" description="Helical" evidence="1">
    <location>
        <begin position="117"/>
        <end position="142"/>
    </location>
</feature>
<feature type="transmembrane region" description="Helical" evidence="1">
    <location>
        <begin position="6"/>
        <end position="22"/>
    </location>
</feature>
<dbReference type="AlphaFoldDB" id="A0A1H9DR24"/>
<dbReference type="STRING" id="489703.SAMN04488038_104135"/>
<feature type="transmembrane region" description="Helical" evidence="1">
    <location>
        <begin position="74"/>
        <end position="96"/>
    </location>
</feature>
<keyword evidence="3" id="KW-1185">Reference proteome</keyword>
<evidence type="ECO:0000256" key="1">
    <source>
        <dbReference type="SAM" id="Phobius"/>
    </source>
</evidence>
<dbReference type="RefSeq" id="WP_093283555.1">
    <property type="nucleotide sequence ID" value="NZ_FOFS01000004.1"/>
</dbReference>
<feature type="transmembrane region" description="Helical" evidence="1">
    <location>
        <begin position="43"/>
        <end position="62"/>
    </location>
</feature>
<reference evidence="2 3" key="1">
    <citation type="submission" date="2016-10" db="EMBL/GenBank/DDBJ databases">
        <authorList>
            <person name="de Groot N.N."/>
        </authorList>
    </citation>
    <scope>NUCLEOTIDE SEQUENCE [LARGE SCALE GENOMIC DNA]</scope>
    <source>
        <strain evidence="2 3">DSM 25927</strain>
    </source>
</reference>
<proteinExistence type="predicted"/>
<sequence>MLAADLALLSSGALLLVGMLTGRWKYRRMMASPTVQAPVYVDIAHRASLMYSFAALVLWALAQRSVFSNAVNLAAVAANLIFYVAAIAAYVLHGLLQDTDNQLRRPHRLGSGELSPGLMRAFMAALTAAEIGGAGVLLLGAARGLA</sequence>
<gene>
    <name evidence="2" type="ORF">SAMN04488038_104135</name>
</gene>
<evidence type="ECO:0000313" key="2">
    <source>
        <dbReference type="EMBL" id="SEQ15945.1"/>
    </source>
</evidence>
<evidence type="ECO:0008006" key="4">
    <source>
        <dbReference type="Google" id="ProtNLM"/>
    </source>
</evidence>
<keyword evidence="1" id="KW-0472">Membrane</keyword>
<dbReference type="EMBL" id="FOFS01000004">
    <property type="protein sequence ID" value="SEQ15945.1"/>
    <property type="molecule type" value="Genomic_DNA"/>
</dbReference>
<dbReference type="Proteomes" id="UP000199233">
    <property type="component" value="Unassembled WGS sequence"/>
</dbReference>
<evidence type="ECO:0000313" key="3">
    <source>
        <dbReference type="Proteomes" id="UP000199233"/>
    </source>
</evidence>